<dbReference type="AlphaFoldDB" id="A0A9E7C6P4"/>
<proteinExistence type="predicted"/>
<keyword evidence="1" id="KW-0175">Coiled coil</keyword>
<protein>
    <submittedName>
        <fullName evidence="2">Uncharacterized protein</fullName>
    </submittedName>
</protein>
<dbReference type="KEGG" id="sbae:DSM104329_05369"/>
<feature type="coiled-coil region" evidence="1">
    <location>
        <begin position="59"/>
        <end position="93"/>
    </location>
</feature>
<sequence>MTRDDRPAHAALAAHDAVVAERATAARAADEALHVLVDRIRAIGESIVEAHARQDDAAAKKLNAERAKLDATRQDAVERAEGARRDLARVRSERASYVEAHLDGLLAEAAPDAEAAAGAIADAAGELIAATRHWHAMESSVLDLMRAAPNPDRARVPSLDAWDTIARDCRRALERGNAPCRRRCPPRRRP</sequence>
<evidence type="ECO:0000256" key="1">
    <source>
        <dbReference type="SAM" id="Coils"/>
    </source>
</evidence>
<reference evidence="2" key="1">
    <citation type="journal article" date="2022" name="Int. J. Syst. Evol. Microbiol.">
        <title>Pseudomonas aegrilactucae sp. nov. and Pseudomonas morbosilactucae sp. nov., pathogens causing bacterial rot of lettuce in Japan.</title>
        <authorList>
            <person name="Sawada H."/>
            <person name="Fujikawa T."/>
            <person name="Satou M."/>
        </authorList>
    </citation>
    <scope>NUCLEOTIDE SEQUENCE</scope>
    <source>
        <strain evidence="2">0166_1</strain>
    </source>
</reference>
<evidence type="ECO:0000313" key="2">
    <source>
        <dbReference type="EMBL" id="UGS38937.1"/>
    </source>
</evidence>
<dbReference type="RefSeq" id="WP_259312949.1">
    <property type="nucleotide sequence ID" value="NZ_CP087164.1"/>
</dbReference>
<gene>
    <name evidence="2" type="ORF">DSM104329_05369</name>
</gene>
<accession>A0A9E7C6P4</accession>
<evidence type="ECO:0000313" key="3">
    <source>
        <dbReference type="Proteomes" id="UP001162834"/>
    </source>
</evidence>
<name>A0A9E7C6P4_9ACTN</name>
<organism evidence="2 3">
    <name type="scientific">Capillimicrobium parvum</name>
    <dbReference type="NCBI Taxonomy" id="2884022"/>
    <lineage>
        <taxon>Bacteria</taxon>
        <taxon>Bacillati</taxon>
        <taxon>Actinomycetota</taxon>
        <taxon>Thermoleophilia</taxon>
        <taxon>Solirubrobacterales</taxon>
        <taxon>Capillimicrobiaceae</taxon>
        <taxon>Capillimicrobium</taxon>
    </lineage>
</organism>
<keyword evidence="3" id="KW-1185">Reference proteome</keyword>
<dbReference type="EMBL" id="CP087164">
    <property type="protein sequence ID" value="UGS38937.1"/>
    <property type="molecule type" value="Genomic_DNA"/>
</dbReference>
<dbReference type="Proteomes" id="UP001162834">
    <property type="component" value="Chromosome"/>
</dbReference>